<name>A0A3R7CTP7_9STRA</name>
<comment type="caution">
    <text evidence="1">The sequence shown here is derived from an EMBL/GenBank/DDBJ whole genome shotgun (WGS) entry which is preliminary data.</text>
</comment>
<evidence type="ECO:0000313" key="2">
    <source>
        <dbReference type="Proteomes" id="UP000285060"/>
    </source>
</evidence>
<evidence type="ECO:0008006" key="3">
    <source>
        <dbReference type="Google" id="ProtNLM"/>
    </source>
</evidence>
<proteinExistence type="predicted"/>
<reference evidence="1 2" key="1">
    <citation type="submission" date="2018-08" db="EMBL/GenBank/DDBJ databases">
        <title>Aphanomyces genome sequencing and annotation.</title>
        <authorList>
            <person name="Minardi D."/>
            <person name="Oidtmann B."/>
            <person name="Van Der Giezen M."/>
            <person name="Studholme D.J."/>
        </authorList>
    </citation>
    <scope>NUCLEOTIDE SEQUENCE [LARGE SCALE GENOMIC DNA]</scope>
    <source>
        <strain evidence="1 2">NJM0002</strain>
    </source>
</reference>
<accession>A0A3R7CTP7</accession>
<evidence type="ECO:0000313" key="1">
    <source>
        <dbReference type="EMBL" id="RHY21572.1"/>
    </source>
</evidence>
<sequence length="178" mass="20658">MHAKRVITDLESTRIEFAREFHLKHGGYLDDCVYNVDETGIQFDMPPRYIWSRKRSSPKLTTEEKHSYRMTAHQYLRFVTEGVEAAAEVGYEVCPLPTNATSHCQLLVVSILAPFKKYLRDLWIAEDMVSTPDGDDEEYWKSPASRVKRTTMIKRAILAWERITPDQTRASFLKAITQ</sequence>
<protein>
    <recommendedName>
        <fullName evidence="3">DDE-1 domain-containing protein</fullName>
    </recommendedName>
</protein>
<organism evidence="1 2">
    <name type="scientific">Aphanomyces invadans</name>
    <dbReference type="NCBI Taxonomy" id="157072"/>
    <lineage>
        <taxon>Eukaryota</taxon>
        <taxon>Sar</taxon>
        <taxon>Stramenopiles</taxon>
        <taxon>Oomycota</taxon>
        <taxon>Saprolegniomycetes</taxon>
        <taxon>Saprolegniales</taxon>
        <taxon>Verrucalvaceae</taxon>
        <taxon>Aphanomyces</taxon>
    </lineage>
</organism>
<dbReference type="Proteomes" id="UP000285060">
    <property type="component" value="Unassembled WGS sequence"/>
</dbReference>
<dbReference type="AlphaFoldDB" id="A0A3R7CTP7"/>
<gene>
    <name evidence="1" type="ORF">DYB32_009774</name>
</gene>
<keyword evidence="2" id="KW-1185">Reference proteome</keyword>
<dbReference type="VEuPathDB" id="FungiDB:H310_09089"/>
<dbReference type="EMBL" id="QUSY01002342">
    <property type="protein sequence ID" value="RHY21572.1"/>
    <property type="molecule type" value="Genomic_DNA"/>
</dbReference>